<feature type="signal peptide" evidence="2">
    <location>
        <begin position="1"/>
        <end position="25"/>
    </location>
</feature>
<dbReference type="OrthoDB" id="5524176at2"/>
<comment type="caution">
    <text evidence="3">The sequence shown here is derived from an EMBL/GenBank/DDBJ whole genome shotgun (WGS) entry which is preliminary data.</text>
</comment>
<keyword evidence="2" id="KW-0732">Signal</keyword>
<organism evidence="3 4">
    <name type="scientific">Corallococcus exercitus</name>
    <dbReference type="NCBI Taxonomy" id="2316736"/>
    <lineage>
        <taxon>Bacteria</taxon>
        <taxon>Pseudomonadati</taxon>
        <taxon>Myxococcota</taxon>
        <taxon>Myxococcia</taxon>
        <taxon>Myxococcales</taxon>
        <taxon>Cystobacterineae</taxon>
        <taxon>Myxococcaceae</taxon>
        <taxon>Corallococcus</taxon>
    </lineage>
</organism>
<sequence length="112" mass="12178">MRKLMMKSLLTVSAVLSLTPATALALFPDCDTWCTEIEHSIVPCSWRCTKPFTSQTTTCGEWVASYGYQYPDAVCAPGFAAPEASCDAVTQDSEEGSEEVCREPGQAEDMQP</sequence>
<protein>
    <submittedName>
        <fullName evidence="3">Uncharacterized protein</fullName>
    </submittedName>
</protein>
<dbReference type="EMBL" id="JABFJV010000069">
    <property type="protein sequence ID" value="NOK34440.1"/>
    <property type="molecule type" value="Genomic_DNA"/>
</dbReference>
<feature type="chain" id="PRO_5044076064" evidence="2">
    <location>
        <begin position="26"/>
        <end position="112"/>
    </location>
</feature>
<evidence type="ECO:0000313" key="4">
    <source>
        <dbReference type="Proteomes" id="UP000563426"/>
    </source>
</evidence>
<evidence type="ECO:0000256" key="2">
    <source>
        <dbReference type="SAM" id="SignalP"/>
    </source>
</evidence>
<dbReference type="AlphaFoldDB" id="A0A3A8I8D6"/>
<dbReference type="RefSeq" id="WP_120525494.1">
    <property type="nucleotide sequence ID" value="NZ_JABFJV010000069.1"/>
</dbReference>
<accession>A0A3A8I8D6</accession>
<evidence type="ECO:0000313" key="3">
    <source>
        <dbReference type="EMBL" id="NOK34440.1"/>
    </source>
</evidence>
<dbReference type="Proteomes" id="UP000563426">
    <property type="component" value="Unassembled WGS sequence"/>
</dbReference>
<gene>
    <name evidence="3" type="ORF">HMI49_14655</name>
</gene>
<name>A0A3A8I8D6_9BACT</name>
<proteinExistence type="predicted"/>
<feature type="region of interest" description="Disordered" evidence="1">
    <location>
        <begin position="86"/>
        <end position="112"/>
    </location>
</feature>
<keyword evidence="4" id="KW-1185">Reference proteome</keyword>
<evidence type="ECO:0000256" key="1">
    <source>
        <dbReference type="SAM" id="MobiDB-lite"/>
    </source>
</evidence>
<reference evidence="3 4" key="1">
    <citation type="submission" date="2020-05" db="EMBL/GenBank/DDBJ databases">
        <authorList>
            <person name="Whitworth D."/>
        </authorList>
    </citation>
    <scope>NUCLEOTIDE SEQUENCE [LARGE SCALE GENOMIC DNA]</scope>
    <source>
        <strain evidence="3 4">AB043B</strain>
    </source>
</reference>